<organism evidence="10 11">
    <name type="scientific">Roseateles subflavus</name>
    <dbReference type="NCBI Taxonomy" id="3053353"/>
    <lineage>
        <taxon>Bacteria</taxon>
        <taxon>Pseudomonadati</taxon>
        <taxon>Pseudomonadota</taxon>
        <taxon>Betaproteobacteria</taxon>
        <taxon>Burkholderiales</taxon>
        <taxon>Sphaerotilaceae</taxon>
        <taxon>Roseateles</taxon>
    </lineage>
</organism>
<evidence type="ECO:0000256" key="2">
    <source>
        <dbReference type="ARBA" id="ARBA00009677"/>
    </source>
</evidence>
<evidence type="ECO:0000256" key="5">
    <source>
        <dbReference type="RuleBase" id="RU362116"/>
    </source>
</evidence>
<dbReference type="InterPro" id="IPR010930">
    <property type="entry name" value="Flg_bb/hook_C_dom"/>
</dbReference>
<feature type="domain" description="Flagellar basal body rod protein N-terminal" evidence="6">
    <location>
        <begin position="6"/>
        <end position="31"/>
    </location>
</feature>
<accession>A0ABT7LL86</accession>
<evidence type="ECO:0000259" key="6">
    <source>
        <dbReference type="Pfam" id="PF00460"/>
    </source>
</evidence>
<dbReference type="InterPro" id="IPR011491">
    <property type="entry name" value="FlgE_D2"/>
</dbReference>
<evidence type="ECO:0000256" key="4">
    <source>
        <dbReference type="ARBA" id="ARBA00023143"/>
    </source>
</evidence>
<keyword evidence="10" id="KW-0282">Flagellum</keyword>
<keyword evidence="10" id="KW-0966">Cell projection</keyword>
<dbReference type="InterPro" id="IPR019776">
    <property type="entry name" value="Flagellar_basal_body_rod_CS"/>
</dbReference>
<evidence type="ECO:0000256" key="3">
    <source>
        <dbReference type="ARBA" id="ARBA00019015"/>
    </source>
</evidence>
<dbReference type="Pfam" id="PF07559">
    <property type="entry name" value="FlgE_D2"/>
    <property type="match status" value="1"/>
</dbReference>
<dbReference type="Proteomes" id="UP001238603">
    <property type="component" value="Unassembled WGS sequence"/>
</dbReference>
<feature type="domain" description="Flagellar hook protein FlgE/F/G-like D1" evidence="9">
    <location>
        <begin position="83"/>
        <end position="141"/>
    </location>
</feature>
<reference evidence="10 11" key="1">
    <citation type="submission" date="2023-06" db="EMBL/GenBank/DDBJ databases">
        <title>Pelomonas sp. APW6 16S ribosomal RNA gene genome sequencing and assembly.</title>
        <authorList>
            <person name="Woo H."/>
        </authorList>
    </citation>
    <scope>NUCLEOTIDE SEQUENCE [LARGE SCALE GENOMIC DNA]</scope>
    <source>
        <strain evidence="10 11">APW6</strain>
    </source>
</reference>
<proteinExistence type="inferred from homology"/>
<sequence>MGFQQGLSGLNAASKNLEVIGNNIANANTYGGKSSRAEFADVYASALNGAGQNPVGIGTSLASVSQQFTQGNISTTENPMDMAINGSGFFQVSDDKNPVMYTRNGQFKVSRDGFIVNNAGLKLLGYPADGTGVIQPGLAQPLQLPTAGITPQVTKNVSMEFNLDSRAKSTAPGGTGVGMKLNDPATYNNATSMTIYDAKGQSVALTFYFQKSDPTPPPPDPSSTTTWNIYATANGKPLEVDAAGTATPVDVDGNPTAPYTTLVFSAYDGSKPVSPTADINMDVPVSTNAAGAATLPIAGIKLNILKTTEGGSSFAVTDVKQDGYAPGQLAGIQIDKSGIIMARYSNGQSKPAGQVELATFRNTQGLQPLGGNVWARTYGSGDAVVGVPGDGNMGVLQSGALEESNVDMTAELVNMVTAQRVYQANAQSIKTLDQVLQTLVNLR</sequence>
<keyword evidence="4 5" id="KW-0975">Bacterial flagellum</keyword>
<dbReference type="PANTHER" id="PTHR30435">
    <property type="entry name" value="FLAGELLAR PROTEIN"/>
    <property type="match status" value="1"/>
</dbReference>
<dbReference type="EMBL" id="JASVDS010000005">
    <property type="protein sequence ID" value="MDL5033632.1"/>
    <property type="molecule type" value="Genomic_DNA"/>
</dbReference>
<dbReference type="InterPro" id="IPR001444">
    <property type="entry name" value="Flag_bb_rod_N"/>
</dbReference>
<evidence type="ECO:0000313" key="10">
    <source>
        <dbReference type="EMBL" id="MDL5033632.1"/>
    </source>
</evidence>
<evidence type="ECO:0000259" key="9">
    <source>
        <dbReference type="Pfam" id="PF22692"/>
    </source>
</evidence>
<comment type="similarity">
    <text evidence="2 5">Belongs to the flagella basal body rod proteins family.</text>
</comment>
<protein>
    <recommendedName>
        <fullName evidence="3 5">Flagellar hook protein FlgE</fullName>
    </recommendedName>
</protein>
<evidence type="ECO:0000313" key="11">
    <source>
        <dbReference type="Proteomes" id="UP001238603"/>
    </source>
</evidence>
<name>A0ABT7LL86_9BURK</name>
<keyword evidence="10" id="KW-0969">Cilium</keyword>
<dbReference type="PANTHER" id="PTHR30435:SF1">
    <property type="entry name" value="FLAGELLAR HOOK PROTEIN FLGE"/>
    <property type="match status" value="1"/>
</dbReference>
<gene>
    <name evidence="10" type="primary">flgE</name>
    <name evidence="10" type="ORF">QRD43_17090</name>
</gene>
<evidence type="ECO:0000259" key="8">
    <source>
        <dbReference type="Pfam" id="PF07559"/>
    </source>
</evidence>
<dbReference type="PROSITE" id="PS00588">
    <property type="entry name" value="FLAGELLA_BB_ROD"/>
    <property type="match status" value="1"/>
</dbReference>
<dbReference type="RefSeq" id="WP_285983715.1">
    <property type="nucleotide sequence ID" value="NZ_JASVDS010000005.1"/>
</dbReference>
<dbReference type="InterPro" id="IPR037925">
    <property type="entry name" value="FlgE/F/G-like"/>
</dbReference>
<dbReference type="InterPro" id="IPR020013">
    <property type="entry name" value="Flagellar_FlgE/F/G"/>
</dbReference>
<comment type="caution">
    <text evidence="10">The sequence shown here is derived from an EMBL/GenBank/DDBJ whole genome shotgun (WGS) entry which is preliminary data.</text>
</comment>
<dbReference type="SUPFAM" id="SSF117143">
    <property type="entry name" value="Flagellar hook protein flgE"/>
    <property type="match status" value="1"/>
</dbReference>
<dbReference type="Gene3D" id="2.60.98.20">
    <property type="entry name" value="Flagellar hook protein FlgE"/>
    <property type="match status" value="1"/>
</dbReference>
<dbReference type="Pfam" id="PF22692">
    <property type="entry name" value="LlgE_F_G_D1"/>
    <property type="match status" value="1"/>
</dbReference>
<dbReference type="NCBIfam" id="NF004238">
    <property type="entry name" value="PRK05682.1-1"/>
    <property type="match status" value="1"/>
</dbReference>
<comment type="subcellular location">
    <subcellularLocation>
        <location evidence="1 5">Bacterial flagellum basal body</location>
    </subcellularLocation>
</comment>
<dbReference type="NCBIfam" id="TIGR03506">
    <property type="entry name" value="FlgEFG_subfam"/>
    <property type="match status" value="1"/>
</dbReference>
<dbReference type="Pfam" id="PF00460">
    <property type="entry name" value="Flg_bb_rod"/>
    <property type="match status" value="1"/>
</dbReference>
<feature type="domain" description="Flagellar hook protein FlgE D2" evidence="8">
    <location>
        <begin position="162"/>
        <end position="324"/>
    </location>
</feature>
<keyword evidence="11" id="KW-1185">Reference proteome</keyword>
<evidence type="ECO:0000256" key="1">
    <source>
        <dbReference type="ARBA" id="ARBA00004117"/>
    </source>
</evidence>
<evidence type="ECO:0000259" key="7">
    <source>
        <dbReference type="Pfam" id="PF06429"/>
    </source>
</evidence>
<dbReference type="Pfam" id="PF06429">
    <property type="entry name" value="Flg_bbr_C"/>
    <property type="match status" value="1"/>
</dbReference>
<comment type="function">
    <text evidence="5">A flexible structure which links the flagellar filament to the drive apparatus in the basal body.</text>
</comment>
<dbReference type="InterPro" id="IPR053967">
    <property type="entry name" value="LlgE_F_G-like_D1"/>
</dbReference>
<feature type="domain" description="Flagellar basal-body/hook protein C-terminal" evidence="7">
    <location>
        <begin position="397"/>
        <end position="442"/>
    </location>
</feature>
<dbReference type="InterPro" id="IPR037058">
    <property type="entry name" value="Falgellar_hook_FlgE_sf"/>
</dbReference>